<keyword evidence="2 13" id="KW-0812">Transmembrane</keyword>
<dbReference type="SUPFAM" id="SSF52540">
    <property type="entry name" value="P-loop containing nucleoside triphosphate hydrolases"/>
    <property type="match status" value="1"/>
</dbReference>
<dbReference type="GO" id="GO:0005525">
    <property type="term" value="F:GTP binding"/>
    <property type="evidence" value="ECO:0007669"/>
    <property type="project" value="UniProtKB-KW"/>
</dbReference>
<keyword evidence="8" id="KW-0496">Mitochondrion</keyword>
<evidence type="ECO:0000256" key="3">
    <source>
        <dbReference type="ARBA" id="ARBA00022741"/>
    </source>
</evidence>
<keyword evidence="9" id="KW-0342">GTP-binding</keyword>
<keyword evidence="16" id="KW-1185">Reference proteome</keyword>
<evidence type="ECO:0000259" key="14">
    <source>
        <dbReference type="PROSITE" id="PS51718"/>
    </source>
</evidence>
<keyword evidence="6 13" id="KW-1133">Transmembrane helix</keyword>
<sequence length="896" mass="101745">MSEEYYQKNGNNNNINGNGNGYHNNNNVDHEEDYYDDSKTLITADELINSLPDAKIMYSTGRGLEDDSTTLINGNGSNDNKFIQGSSSKNRVTSNNRQLKTHIQQLQYNDNKVALDRSINASIEILNELRTENKERPIYYPTVINDNNEKKLNSKKSHLALFRQNSFADKKLSETAIPDENFEDGEIPEFKILNINIRLDHFHRDGGNFITNLDKESLASLLDEKIALTIKHLLALKDRIDDTSSKVFVTGDLNSGKSAFCNALLRKKLLPEDEQPCTNVFCEVIDARDNNGLEEIHAVPIGSHYDIKDESTYKIFPLKDIDDLVYQSDTYAILKIYCNDNRPIEQSLLKNGIIDISLIDAPGLNMDSYQTTQVFSRQEEIDLVVFVVDAKNHFTLSGKEFISSAANEKNLIFIVINKFDSVKDKDKCMRKILDQVQSLSPDTHKDARDFVHFVSSNNIQKDNPGDGDGPGNDPDDNGGGDAGPDDPDFDHLEACLRNFILEKRSLSKLLPSKNYLFRLLSDLEVLFKLNEQLYSKEKEEMIKELNEIMPKYESAMQRSVKINDAINKIIENTATDVYNYSKKTIDETIAEMNSENLIEYSGLKDLYQYSVELQQAMINKLAQSVVVGENYARKKTTEKVEVIKQIGSDELGSDFYTNRVFRDELMFSRKKDSIQKKLKYDISILDFFDPSFENFAKAIGFKSNTPASSSSSSSSIHSLIPFTNLSNNQLMIWKNSASALAVYSATKFFTNNLYLLKNFVSVSDLFRVEFLVTVSKPLLIFAGMVSVSYLILDMPNSFQRKTAKKIAKQINELNYPHLNSLRISKEVRTVLNIPSREVLNSFQTSIDKAASRKEKIVSSLKSSDASFNFYNKTLKSVLYQKKIVESFNLENVNQVD</sequence>
<feature type="transmembrane region" description="Helical" evidence="13">
    <location>
        <begin position="770"/>
        <end position="792"/>
    </location>
</feature>
<evidence type="ECO:0000256" key="4">
    <source>
        <dbReference type="ARBA" id="ARBA00022787"/>
    </source>
</evidence>
<keyword evidence="4" id="KW-1000">Mitochondrion outer membrane</keyword>
<evidence type="ECO:0000256" key="8">
    <source>
        <dbReference type="ARBA" id="ARBA00023128"/>
    </source>
</evidence>
<evidence type="ECO:0000256" key="10">
    <source>
        <dbReference type="ARBA" id="ARBA00023136"/>
    </source>
</evidence>
<evidence type="ECO:0000256" key="7">
    <source>
        <dbReference type="ARBA" id="ARBA00023054"/>
    </source>
</evidence>
<feature type="domain" description="Dynamin-type G" evidence="14">
    <location>
        <begin position="241"/>
        <end position="511"/>
    </location>
</feature>
<evidence type="ECO:0000256" key="2">
    <source>
        <dbReference type="ARBA" id="ARBA00022692"/>
    </source>
</evidence>
<keyword evidence="3" id="KW-0547">Nucleotide-binding</keyword>
<dbReference type="InterPro" id="IPR030381">
    <property type="entry name" value="G_DYNAMIN_dom"/>
</dbReference>
<protein>
    <recommendedName>
        <fullName evidence="14">Dynamin-type G domain-containing protein</fullName>
    </recommendedName>
</protein>
<proteinExistence type="predicted"/>
<feature type="region of interest" description="Disordered" evidence="12">
    <location>
        <begin position="457"/>
        <end position="487"/>
    </location>
</feature>
<dbReference type="GO" id="GO:0005777">
    <property type="term" value="C:peroxisome"/>
    <property type="evidence" value="ECO:0007669"/>
    <property type="project" value="EnsemblFungi"/>
</dbReference>
<dbReference type="Proteomes" id="UP000094236">
    <property type="component" value="Unassembled WGS sequence"/>
</dbReference>
<evidence type="ECO:0000256" key="9">
    <source>
        <dbReference type="ARBA" id="ARBA00023134"/>
    </source>
</evidence>
<keyword evidence="10 13" id="KW-0472">Membrane</keyword>
<evidence type="ECO:0000256" key="11">
    <source>
        <dbReference type="ARBA" id="ARBA00048548"/>
    </source>
</evidence>
<dbReference type="InterPro" id="IPR045063">
    <property type="entry name" value="Dynamin_N"/>
</dbReference>
<dbReference type="GO" id="GO:0160189">
    <property type="term" value="C:peroxisomal-mitochondrial contact site"/>
    <property type="evidence" value="ECO:0007669"/>
    <property type="project" value="EnsemblFungi"/>
</dbReference>
<accession>A0A1E4TU13</accession>
<organism evidence="15 16">
    <name type="scientific">Pachysolen tannophilus NRRL Y-2460</name>
    <dbReference type="NCBI Taxonomy" id="669874"/>
    <lineage>
        <taxon>Eukaryota</taxon>
        <taxon>Fungi</taxon>
        <taxon>Dikarya</taxon>
        <taxon>Ascomycota</taxon>
        <taxon>Saccharomycotina</taxon>
        <taxon>Pichiomycetes</taxon>
        <taxon>Pachysolenaceae</taxon>
        <taxon>Pachysolen</taxon>
    </lineage>
</organism>
<dbReference type="GO" id="GO:0005741">
    <property type="term" value="C:mitochondrial outer membrane"/>
    <property type="evidence" value="ECO:0007669"/>
    <property type="project" value="UniProtKB-SubCell"/>
</dbReference>
<dbReference type="EMBL" id="KV454014">
    <property type="protein sequence ID" value="ODV95293.1"/>
    <property type="molecule type" value="Genomic_DNA"/>
</dbReference>
<dbReference type="OrthoDB" id="9984778at2759"/>
<dbReference type="PANTHER" id="PTHR10465:SF0">
    <property type="entry name" value="SARCALUMENIN"/>
    <property type="match status" value="1"/>
</dbReference>
<evidence type="ECO:0000256" key="12">
    <source>
        <dbReference type="SAM" id="MobiDB-lite"/>
    </source>
</evidence>
<dbReference type="InterPro" id="IPR027417">
    <property type="entry name" value="P-loop_NTPase"/>
</dbReference>
<dbReference type="InterPro" id="IPR027094">
    <property type="entry name" value="Mitofusin_fam"/>
</dbReference>
<feature type="region of interest" description="Disordered" evidence="12">
    <location>
        <begin position="1"/>
        <end position="32"/>
    </location>
</feature>
<dbReference type="GO" id="GO:1990627">
    <property type="term" value="P:mitochondrial inner membrane fusion"/>
    <property type="evidence" value="ECO:0007669"/>
    <property type="project" value="EnsemblFungi"/>
</dbReference>
<dbReference type="GO" id="GO:0048312">
    <property type="term" value="P:intracellular distribution of mitochondria"/>
    <property type="evidence" value="ECO:0007669"/>
    <property type="project" value="EnsemblFungi"/>
</dbReference>
<evidence type="ECO:0000256" key="13">
    <source>
        <dbReference type="SAM" id="Phobius"/>
    </source>
</evidence>
<dbReference type="Gene3D" id="3.40.50.300">
    <property type="entry name" value="P-loop containing nucleotide triphosphate hydrolases"/>
    <property type="match status" value="1"/>
</dbReference>
<comment type="catalytic activity">
    <reaction evidence="11">
        <text>GTP + H2O = GDP + phosphate + H(+)</text>
        <dbReference type="Rhea" id="RHEA:19669"/>
        <dbReference type="ChEBI" id="CHEBI:15377"/>
        <dbReference type="ChEBI" id="CHEBI:15378"/>
        <dbReference type="ChEBI" id="CHEBI:37565"/>
        <dbReference type="ChEBI" id="CHEBI:43474"/>
        <dbReference type="ChEBI" id="CHEBI:58189"/>
    </reaction>
</comment>
<evidence type="ECO:0000256" key="6">
    <source>
        <dbReference type="ARBA" id="ARBA00022989"/>
    </source>
</evidence>
<evidence type="ECO:0000313" key="15">
    <source>
        <dbReference type="EMBL" id="ODV95293.1"/>
    </source>
</evidence>
<reference evidence="16" key="1">
    <citation type="submission" date="2016-05" db="EMBL/GenBank/DDBJ databases">
        <title>Comparative genomics of biotechnologically important yeasts.</title>
        <authorList>
            <consortium name="DOE Joint Genome Institute"/>
            <person name="Riley R."/>
            <person name="Haridas S."/>
            <person name="Wolfe K.H."/>
            <person name="Lopes M.R."/>
            <person name="Hittinger C.T."/>
            <person name="Goker M."/>
            <person name="Salamov A."/>
            <person name="Wisecaver J."/>
            <person name="Long T.M."/>
            <person name="Aerts A.L."/>
            <person name="Barry K."/>
            <person name="Choi C."/>
            <person name="Clum A."/>
            <person name="Coughlan A.Y."/>
            <person name="Deshpande S."/>
            <person name="Douglass A.P."/>
            <person name="Hanson S.J."/>
            <person name="Klenk H.-P."/>
            <person name="Labutti K."/>
            <person name="Lapidus A."/>
            <person name="Lindquist E."/>
            <person name="Lipzen A."/>
            <person name="Meier-Kolthoff J.P."/>
            <person name="Ohm R.A."/>
            <person name="Otillar R.P."/>
            <person name="Pangilinan J."/>
            <person name="Peng Y."/>
            <person name="Rokas A."/>
            <person name="Rosa C.A."/>
            <person name="Scheuner C."/>
            <person name="Sibirny A.A."/>
            <person name="Slot J.C."/>
            <person name="Stielow J.B."/>
            <person name="Sun H."/>
            <person name="Kurtzman C.P."/>
            <person name="Blackwell M."/>
            <person name="Grigoriev I.V."/>
            <person name="Jeffries T.W."/>
        </authorList>
    </citation>
    <scope>NUCLEOTIDE SEQUENCE [LARGE SCALE GENOMIC DNA]</scope>
    <source>
        <strain evidence="16">NRRL Y-2460</strain>
    </source>
</reference>
<comment type="subcellular location">
    <subcellularLocation>
        <location evidence="1">Mitochondrion outer membrane</location>
        <topology evidence="1">Multi-pass membrane protein</topology>
    </subcellularLocation>
</comment>
<dbReference type="PANTHER" id="PTHR10465">
    <property type="entry name" value="TRANSMEMBRANE GTPASE FZO1"/>
    <property type="match status" value="1"/>
</dbReference>
<evidence type="ECO:0000256" key="1">
    <source>
        <dbReference type="ARBA" id="ARBA00004374"/>
    </source>
</evidence>
<feature type="compositionally biased region" description="Acidic residues" evidence="12">
    <location>
        <begin position="473"/>
        <end position="487"/>
    </location>
</feature>
<evidence type="ECO:0000256" key="5">
    <source>
        <dbReference type="ARBA" id="ARBA00022801"/>
    </source>
</evidence>
<dbReference type="GO" id="GO:0160190">
    <property type="term" value="F:peroxisome-mitochondrion membrane tether activity"/>
    <property type="evidence" value="ECO:0007669"/>
    <property type="project" value="EnsemblFungi"/>
</dbReference>
<dbReference type="FunFam" id="3.40.50.300:FF:000638">
    <property type="entry name" value="Transmembrane GTPase Fzo1, putative"/>
    <property type="match status" value="1"/>
</dbReference>
<name>A0A1E4TU13_PACTA</name>
<dbReference type="AlphaFoldDB" id="A0A1E4TU13"/>
<dbReference type="Pfam" id="PF00350">
    <property type="entry name" value="Dynamin_N"/>
    <property type="match status" value="1"/>
</dbReference>
<gene>
    <name evidence="15" type="ORF">PACTADRAFT_2996</name>
</gene>
<feature type="compositionally biased region" description="Low complexity" evidence="12">
    <location>
        <begin position="9"/>
        <end position="27"/>
    </location>
</feature>
<keyword evidence="5" id="KW-0378">Hydrolase</keyword>
<keyword evidence="7" id="KW-0175">Coiled coil</keyword>
<dbReference type="STRING" id="669874.A0A1E4TU13"/>
<dbReference type="GO" id="GO:0003924">
    <property type="term" value="F:GTPase activity"/>
    <property type="evidence" value="ECO:0007669"/>
    <property type="project" value="EnsemblFungi"/>
</dbReference>
<evidence type="ECO:0000313" key="16">
    <source>
        <dbReference type="Proteomes" id="UP000094236"/>
    </source>
</evidence>
<dbReference type="PROSITE" id="PS51718">
    <property type="entry name" value="G_DYNAMIN_2"/>
    <property type="match status" value="1"/>
</dbReference>
<dbReference type="GO" id="GO:1990626">
    <property type="term" value="P:mitochondrial outer membrane fusion"/>
    <property type="evidence" value="ECO:0007669"/>
    <property type="project" value="EnsemblFungi"/>
</dbReference>